<sequence>MMYVFICPKCGHTRMVSLLRELTCTRCNSAMANCEIDFLDWVDLGLKEREKLIHFYQQADPKDLCFYRPMPFYDHWERGYW</sequence>
<evidence type="ECO:0000313" key="1">
    <source>
        <dbReference type="EMBL" id="HIR89954.1"/>
    </source>
</evidence>
<dbReference type="EMBL" id="DVHN01000193">
    <property type="protein sequence ID" value="HIR89954.1"/>
    <property type="molecule type" value="Genomic_DNA"/>
</dbReference>
<name>A0A9D1JED0_9FIRM</name>
<reference evidence="1" key="1">
    <citation type="submission" date="2020-10" db="EMBL/GenBank/DDBJ databases">
        <authorList>
            <person name="Gilroy R."/>
        </authorList>
    </citation>
    <scope>NUCLEOTIDE SEQUENCE</scope>
    <source>
        <strain evidence="1">ChiW13-3771</strain>
    </source>
</reference>
<dbReference type="AlphaFoldDB" id="A0A9D1JED0"/>
<comment type="caution">
    <text evidence="1">The sequence shown here is derived from an EMBL/GenBank/DDBJ whole genome shotgun (WGS) entry which is preliminary data.</text>
</comment>
<protein>
    <submittedName>
        <fullName evidence="1">Uncharacterized protein</fullName>
    </submittedName>
</protein>
<dbReference type="Proteomes" id="UP000824201">
    <property type="component" value="Unassembled WGS sequence"/>
</dbReference>
<proteinExistence type="predicted"/>
<reference evidence="1" key="2">
    <citation type="journal article" date="2021" name="PeerJ">
        <title>Extensive microbial diversity within the chicken gut microbiome revealed by metagenomics and culture.</title>
        <authorList>
            <person name="Gilroy R."/>
            <person name="Ravi A."/>
            <person name="Getino M."/>
            <person name="Pursley I."/>
            <person name="Horton D.L."/>
            <person name="Alikhan N.F."/>
            <person name="Baker D."/>
            <person name="Gharbi K."/>
            <person name="Hall N."/>
            <person name="Watson M."/>
            <person name="Adriaenssens E.M."/>
            <person name="Foster-Nyarko E."/>
            <person name="Jarju S."/>
            <person name="Secka A."/>
            <person name="Antonio M."/>
            <person name="Oren A."/>
            <person name="Chaudhuri R.R."/>
            <person name="La Ragione R."/>
            <person name="Hildebrand F."/>
            <person name="Pallen M.J."/>
        </authorList>
    </citation>
    <scope>NUCLEOTIDE SEQUENCE</scope>
    <source>
        <strain evidence="1">ChiW13-3771</strain>
    </source>
</reference>
<accession>A0A9D1JED0</accession>
<organism evidence="1 2">
    <name type="scientific">Candidatus Fimimorpha faecalis</name>
    <dbReference type="NCBI Taxonomy" id="2840824"/>
    <lineage>
        <taxon>Bacteria</taxon>
        <taxon>Bacillati</taxon>
        <taxon>Bacillota</taxon>
        <taxon>Clostridia</taxon>
        <taxon>Eubacteriales</taxon>
        <taxon>Candidatus Fimimorpha</taxon>
    </lineage>
</organism>
<gene>
    <name evidence="1" type="ORF">IAC96_13500</name>
</gene>
<evidence type="ECO:0000313" key="2">
    <source>
        <dbReference type="Proteomes" id="UP000824201"/>
    </source>
</evidence>